<dbReference type="PANTHER" id="PTHR34107">
    <property type="entry name" value="SLL0198 PROTEIN-RELATED"/>
    <property type="match status" value="1"/>
</dbReference>
<reference evidence="2 3" key="1">
    <citation type="journal article" date="2018" name="ACS Chem. Biol.">
        <title>Ketoreductase domain dysfunction expands chemodiversity: malyngamide biosynthesis in the cyanobacterium Okeania hirsuta.</title>
        <authorList>
            <person name="Moss N.A."/>
            <person name="Leao T."/>
            <person name="Rankin M."/>
            <person name="McCullough T.M."/>
            <person name="Qu P."/>
            <person name="Korobeynikov A."/>
            <person name="Smith J.L."/>
            <person name="Gerwick L."/>
            <person name="Gerwick W.H."/>
        </authorList>
    </citation>
    <scope>NUCLEOTIDE SEQUENCE [LARGE SCALE GENOMIC DNA]</scope>
    <source>
        <strain evidence="2 3">PAB10Feb10-1</strain>
    </source>
</reference>
<sequence length="195" mass="22681">MENKNIYLPPILELKIDLTDEQFWQLCQENDDLRFERSATGELIIMSPTGSITGERNSELNFQLRAWNRQKNLGKVFDSNSGFKLPNGAERSPDSSWISNQRWDTLTLEEQDQFAPLCPDFVVELMSPSDTLEKTRAKMREYMENGAKLGWLINRKKRQLEIYRPQQDVEILENPQTVSGENILPGFILDLTLIW</sequence>
<gene>
    <name evidence="2" type="ORF">D5R40_24020</name>
</gene>
<dbReference type="RefSeq" id="WP_124147194.1">
    <property type="nucleotide sequence ID" value="NZ_CAWOKI010000240.1"/>
</dbReference>
<protein>
    <submittedName>
        <fullName evidence="2">Uma2 family endonuclease</fullName>
    </submittedName>
</protein>
<dbReference type="AlphaFoldDB" id="A0A3N6RHC4"/>
<feature type="domain" description="Putative restriction endonuclease" evidence="1">
    <location>
        <begin position="21"/>
        <end position="191"/>
    </location>
</feature>
<keyword evidence="2" id="KW-0540">Nuclease</keyword>
<dbReference type="SUPFAM" id="SSF52980">
    <property type="entry name" value="Restriction endonuclease-like"/>
    <property type="match status" value="1"/>
</dbReference>
<dbReference type="CDD" id="cd06260">
    <property type="entry name" value="DUF820-like"/>
    <property type="match status" value="1"/>
</dbReference>
<keyword evidence="2" id="KW-0255">Endonuclease</keyword>
<proteinExistence type="predicted"/>
<name>A0A3N6RHC4_9CYAN</name>
<organism evidence="2 3">
    <name type="scientific">Okeania hirsuta</name>
    <dbReference type="NCBI Taxonomy" id="1458930"/>
    <lineage>
        <taxon>Bacteria</taxon>
        <taxon>Bacillati</taxon>
        <taxon>Cyanobacteriota</taxon>
        <taxon>Cyanophyceae</taxon>
        <taxon>Oscillatoriophycideae</taxon>
        <taxon>Oscillatoriales</taxon>
        <taxon>Microcoleaceae</taxon>
        <taxon>Okeania</taxon>
    </lineage>
</organism>
<dbReference type="OrthoDB" id="455378at2"/>
<comment type="caution">
    <text evidence="2">The sequence shown here is derived from an EMBL/GenBank/DDBJ whole genome shotgun (WGS) entry which is preliminary data.</text>
</comment>
<dbReference type="Pfam" id="PF05685">
    <property type="entry name" value="Uma2"/>
    <property type="match status" value="1"/>
</dbReference>
<dbReference type="Proteomes" id="UP000269154">
    <property type="component" value="Unassembled WGS sequence"/>
</dbReference>
<dbReference type="InterPro" id="IPR008538">
    <property type="entry name" value="Uma2"/>
</dbReference>
<evidence type="ECO:0000313" key="3">
    <source>
        <dbReference type="Proteomes" id="UP000269154"/>
    </source>
</evidence>
<dbReference type="GO" id="GO:0004519">
    <property type="term" value="F:endonuclease activity"/>
    <property type="evidence" value="ECO:0007669"/>
    <property type="project" value="UniProtKB-KW"/>
</dbReference>
<evidence type="ECO:0000259" key="1">
    <source>
        <dbReference type="Pfam" id="PF05685"/>
    </source>
</evidence>
<dbReference type="Gene3D" id="3.90.1570.10">
    <property type="entry name" value="tt1808, chain A"/>
    <property type="match status" value="1"/>
</dbReference>
<dbReference type="InterPro" id="IPR011335">
    <property type="entry name" value="Restrct_endonuc-II-like"/>
</dbReference>
<dbReference type="PANTHER" id="PTHR34107:SF7">
    <property type="entry name" value="SLR2092 PROTEIN"/>
    <property type="match status" value="1"/>
</dbReference>
<keyword evidence="2" id="KW-0378">Hydrolase</keyword>
<dbReference type="EMBL" id="RCBY01000180">
    <property type="protein sequence ID" value="RQH30274.1"/>
    <property type="molecule type" value="Genomic_DNA"/>
</dbReference>
<dbReference type="InterPro" id="IPR012296">
    <property type="entry name" value="Nuclease_put_TT1808"/>
</dbReference>
<keyword evidence="3" id="KW-1185">Reference proteome</keyword>
<accession>A0A3N6RHC4</accession>
<evidence type="ECO:0000313" key="2">
    <source>
        <dbReference type="EMBL" id="RQH30274.1"/>
    </source>
</evidence>